<keyword evidence="5" id="KW-1185">Reference proteome</keyword>
<gene>
    <name evidence="4" type="ORF">D0Y65_006797</name>
</gene>
<dbReference type="Gramene" id="XM_028369196.1">
    <property type="protein sequence ID" value="XP_028224997.1"/>
    <property type="gene ID" value="LOC114406489"/>
</dbReference>
<dbReference type="PANTHER" id="PTHR45717:SF3">
    <property type="entry name" value="OS04G0544400 PROTEIN"/>
    <property type="match status" value="1"/>
</dbReference>
<dbReference type="Pfam" id="PF01535">
    <property type="entry name" value="PPR"/>
    <property type="match status" value="3"/>
</dbReference>
<feature type="repeat" description="PPR" evidence="3">
    <location>
        <begin position="181"/>
        <end position="215"/>
    </location>
</feature>
<evidence type="ECO:0000256" key="2">
    <source>
        <dbReference type="ARBA" id="ARBA00022737"/>
    </source>
</evidence>
<dbReference type="GO" id="GO:0005739">
    <property type="term" value="C:mitochondrion"/>
    <property type="evidence" value="ECO:0007669"/>
    <property type="project" value="TreeGrafter"/>
</dbReference>
<dbReference type="FunFam" id="1.25.40.10:FF:000253">
    <property type="entry name" value="Pentatricopeptide repeat-containing protein"/>
    <property type="match status" value="1"/>
</dbReference>
<dbReference type="GO" id="GO:0003729">
    <property type="term" value="F:mRNA binding"/>
    <property type="evidence" value="ECO:0007669"/>
    <property type="project" value="UniProtKB-ARBA"/>
</dbReference>
<dbReference type="EMBL" id="QZWG01000003">
    <property type="protein sequence ID" value="RZC20105.1"/>
    <property type="molecule type" value="Genomic_DNA"/>
</dbReference>
<dbReference type="AlphaFoldDB" id="A0A445LA83"/>
<dbReference type="SMR" id="A0A445LA83"/>
<dbReference type="FunFam" id="1.25.40.10:FF:000516">
    <property type="entry name" value="Pentatricopeptide repeat-containing protein"/>
    <property type="match status" value="1"/>
</dbReference>
<dbReference type="Pfam" id="PF13812">
    <property type="entry name" value="PPR_3"/>
    <property type="match status" value="1"/>
</dbReference>
<dbReference type="PROSITE" id="PS51375">
    <property type="entry name" value="PPR"/>
    <property type="match status" value="3"/>
</dbReference>
<feature type="repeat" description="PPR" evidence="3">
    <location>
        <begin position="392"/>
        <end position="426"/>
    </location>
</feature>
<protein>
    <submittedName>
        <fullName evidence="4">Pentatricopeptide repeat-containing protein</fullName>
    </submittedName>
</protein>
<dbReference type="Gene3D" id="1.25.40.10">
    <property type="entry name" value="Tetratricopeptide repeat domain"/>
    <property type="match status" value="2"/>
</dbReference>
<evidence type="ECO:0000313" key="4">
    <source>
        <dbReference type="EMBL" id="RZC20105.1"/>
    </source>
</evidence>
<reference evidence="4 5" key="1">
    <citation type="submission" date="2018-09" db="EMBL/GenBank/DDBJ databases">
        <title>A high-quality reference genome of wild soybean provides a powerful tool to mine soybean genomes.</title>
        <authorList>
            <person name="Xie M."/>
            <person name="Chung C.Y.L."/>
            <person name="Li M.-W."/>
            <person name="Wong F.-L."/>
            <person name="Chan T.-F."/>
            <person name="Lam H.-M."/>
        </authorList>
    </citation>
    <scope>NUCLEOTIDE SEQUENCE [LARGE SCALE GENOMIC DNA]</scope>
    <source>
        <strain evidence="5">cv. W05</strain>
        <tissue evidence="4">Hypocotyl of etiolated seedlings</tissue>
    </source>
</reference>
<dbReference type="InterPro" id="IPR011990">
    <property type="entry name" value="TPR-like_helical_dom_sf"/>
</dbReference>
<comment type="similarity">
    <text evidence="1">Belongs to the PPR family. P subfamily.</text>
</comment>
<dbReference type="InterPro" id="IPR002885">
    <property type="entry name" value="PPR_rpt"/>
</dbReference>
<dbReference type="NCBIfam" id="TIGR00756">
    <property type="entry name" value="PPR"/>
    <property type="match status" value="3"/>
</dbReference>
<accession>A0A445LA83</accession>
<sequence length="555" mass="63735">MSLLQIQSSPHNQTLLSLSFSSSLSHSSSLHFNHSSSSSTTLTHAHTCFHPRLSVVTCSISNIHSYGTVDYERRPIVRWNDVYRRISLNQNPQVGSAEVLNQWENEGRHLTKWELSRVVKELRKYKRFPRALEVYDWMNNRPERFRVSESDAAIQLDLIAKVRGVSSAEAFFLSLEDKLKDKRTYGALLNVYVHSRSKEKAESLFDTMRSKGYVIHALPINVMMTLYMNLNEYAKVDMLASEMMEKNIQLDIYTYNIWLSSCGSQGSVEKMEQVFEQMERDPTIVPNWSTFSTLASMYIRMNQNEKAEKCLRKVEGRIKGRDRIPFHYLLSLYGSVGKKDEVYRVWNTYKSIFPRIPNLGYHAIISSLVKLDDIEGAEKLYEEWISVKSSYDPRIGNLLMGWYVKKDDTDKALSFFEQISNDGCIPNSNTWEILSEGHIADKRISEALSCLKEAFMVAGGSKSWRPKPSYLSAFLELCQEQNDMESAEVLIGLLRQSKFSKIKVYASIIGSPDCTIDNGELQSKIDITDRTDDAVDSENMDDDSQMLLNQLDSRF</sequence>
<dbReference type="Proteomes" id="UP000289340">
    <property type="component" value="Chromosome 3"/>
</dbReference>
<organism evidence="4 5">
    <name type="scientific">Glycine soja</name>
    <name type="common">Wild soybean</name>
    <dbReference type="NCBI Taxonomy" id="3848"/>
    <lineage>
        <taxon>Eukaryota</taxon>
        <taxon>Viridiplantae</taxon>
        <taxon>Streptophyta</taxon>
        <taxon>Embryophyta</taxon>
        <taxon>Tracheophyta</taxon>
        <taxon>Spermatophyta</taxon>
        <taxon>Magnoliopsida</taxon>
        <taxon>eudicotyledons</taxon>
        <taxon>Gunneridae</taxon>
        <taxon>Pentapetalae</taxon>
        <taxon>rosids</taxon>
        <taxon>fabids</taxon>
        <taxon>Fabales</taxon>
        <taxon>Fabaceae</taxon>
        <taxon>Papilionoideae</taxon>
        <taxon>50 kb inversion clade</taxon>
        <taxon>NPAAA clade</taxon>
        <taxon>indigoferoid/millettioid clade</taxon>
        <taxon>Phaseoleae</taxon>
        <taxon>Glycine</taxon>
        <taxon>Glycine subgen. Soja</taxon>
    </lineage>
</organism>
<comment type="caution">
    <text evidence="4">The sequence shown here is derived from an EMBL/GenBank/DDBJ whole genome shotgun (WGS) entry which is preliminary data.</text>
</comment>
<name>A0A445LA83_GLYSO</name>
<evidence type="ECO:0000256" key="1">
    <source>
        <dbReference type="ARBA" id="ARBA00007626"/>
    </source>
</evidence>
<dbReference type="PANTHER" id="PTHR45717">
    <property type="entry name" value="OS12G0527900 PROTEIN"/>
    <property type="match status" value="1"/>
</dbReference>
<dbReference type="SUPFAM" id="SSF48452">
    <property type="entry name" value="TPR-like"/>
    <property type="match status" value="1"/>
</dbReference>
<keyword evidence="2" id="KW-0677">Repeat</keyword>
<dbReference type="FunFam" id="1.25.40.10:FF:000743">
    <property type="entry name" value="Pentatricopeptide repeat-containing protein"/>
    <property type="match status" value="1"/>
</dbReference>
<proteinExistence type="inferred from homology"/>
<evidence type="ECO:0000256" key="3">
    <source>
        <dbReference type="PROSITE-ProRule" id="PRU00708"/>
    </source>
</evidence>
<feature type="repeat" description="PPR" evidence="3">
    <location>
        <begin position="251"/>
        <end position="281"/>
    </location>
</feature>
<evidence type="ECO:0000313" key="5">
    <source>
        <dbReference type="Proteomes" id="UP000289340"/>
    </source>
</evidence>